<keyword evidence="1" id="KW-0812">Transmembrane</keyword>
<comment type="caution">
    <text evidence="2">The sequence shown here is derived from an EMBL/GenBank/DDBJ whole genome shotgun (WGS) entry which is preliminary data.</text>
</comment>
<keyword evidence="1" id="KW-1133">Transmembrane helix</keyword>
<protein>
    <submittedName>
        <fullName evidence="2">Uncharacterized protein</fullName>
    </submittedName>
</protein>
<evidence type="ECO:0000313" key="3">
    <source>
        <dbReference type="Proteomes" id="UP001580346"/>
    </source>
</evidence>
<reference evidence="2 3" key="1">
    <citation type="submission" date="2024-09" db="EMBL/GenBank/DDBJ databases">
        <title>Paenibacillus zeirhizospherea sp. nov., isolated from surface of the maize (Zea mays) roots in a horticulture field, Hungary.</title>
        <authorList>
            <person name="Marton D."/>
            <person name="Farkas M."/>
            <person name="Bedics A."/>
            <person name="Toth E."/>
            <person name="Tancsics A."/>
            <person name="Boka K."/>
            <person name="Maroti G."/>
            <person name="Kriszt B."/>
            <person name="Cserhati M."/>
        </authorList>
    </citation>
    <scope>NUCLEOTIDE SEQUENCE [LARGE SCALE GENOMIC DNA]</scope>
    <source>
        <strain evidence="2 3">KCTC 33519</strain>
    </source>
</reference>
<evidence type="ECO:0000256" key="1">
    <source>
        <dbReference type="SAM" id="Phobius"/>
    </source>
</evidence>
<keyword evidence="1" id="KW-0472">Membrane</keyword>
<gene>
    <name evidence="2" type="ORF">ACE41H_16765</name>
</gene>
<feature type="transmembrane region" description="Helical" evidence="1">
    <location>
        <begin position="56"/>
        <end position="85"/>
    </location>
</feature>
<evidence type="ECO:0000313" key="2">
    <source>
        <dbReference type="EMBL" id="MFB5268417.1"/>
    </source>
</evidence>
<accession>A0ABV5AW30</accession>
<keyword evidence="3" id="KW-1185">Reference proteome</keyword>
<name>A0ABV5AW30_9BACL</name>
<dbReference type="RefSeq" id="WP_375356617.1">
    <property type="nucleotide sequence ID" value="NZ_JBHHMI010000015.1"/>
</dbReference>
<dbReference type="EMBL" id="JBHHMI010000015">
    <property type="protein sequence ID" value="MFB5268417.1"/>
    <property type="molecule type" value="Genomic_DNA"/>
</dbReference>
<proteinExistence type="predicted"/>
<dbReference type="Proteomes" id="UP001580346">
    <property type="component" value="Unassembled WGS sequence"/>
</dbReference>
<organism evidence="2 3">
    <name type="scientific">Paenibacillus enshidis</name>
    <dbReference type="NCBI Taxonomy" id="1458439"/>
    <lineage>
        <taxon>Bacteria</taxon>
        <taxon>Bacillati</taxon>
        <taxon>Bacillota</taxon>
        <taxon>Bacilli</taxon>
        <taxon>Bacillales</taxon>
        <taxon>Paenibacillaceae</taxon>
        <taxon>Paenibacillus</taxon>
    </lineage>
</organism>
<sequence length="88" mass="10305">MSNQKQDHNPVSKLKTEMINELEQYEEHEQIAILTKITNDLKKGPYRSRILRMREFLLVPNWTVVISVGLLLPIIIGALIIWFALYVE</sequence>